<name>A0AA38PD83_9AGAR</name>
<feature type="transmembrane region" description="Helical" evidence="1">
    <location>
        <begin position="7"/>
        <end position="24"/>
    </location>
</feature>
<feature type="transmembrane region" description="Helical" evidence="1">
    <location>
        <begin position="79"/>
        <end position="98"/>
    </location>
</feature>
<dbReference type="AlphaFoldDB" id="A0AA38PD83"/>
<proteinExistence type="predicted"/>
<feature type="transmembrane region" description="Helical" evidence="1">
    <location>
        <begin position="206"/>
        <end position="224"/>
    </location>
</feature>
<organism evidence="2 3">
    <name type="scientific">Lentinula raphanica</name>
    <dbReference type="NCBI Taxonomy" id="153919"/>
    <lineage>
        <taxon>Eukaryota</taxon>
        <taxon>Fungi</taxon>
        <taxon>Dikarya</taxon>
        <taxon>Basidiomycota</taxon>
        <taxon>Agaricomycotina</taxon>
        <taxon>Agaricomycetes</taxon>
        <taxon>Agaricomycetidae</taxon>
        <taxon>Agaricales</taxon>
        <taxon>Marasmiineae</taxon>
        <taxon>Omphalotaceae</taxon>
        <taxon>Lentinula</taxon>
    </lineage>
</organism>
<feature type="transmembrane region" description="Helical" evidence="1">
    <location>
        <begin position="132"/>
        <end position="157"/>
    </location>
</feature>
<comment type="caution">
    <text evidence="2">The sequence shown here is derived from an EMBL/GenBank/DDBJ whole genome shotgun (WGS) entry which is preliminary data.</text>
</comment>
<evidence type="ECO:0000313" key="2">
    <source>
        <dbReference type="EMBL" id="KAJ3840773.1"/>
    </source>
</evidence>
<evidence type="ECO:0000256" key="1">
    <source>
        <dbReference type="SAM" id="Phobius"/>
    </source>
</evidence>
<feature type="transmembrane region" description="Helical" evidence="1">
    <location>
        <begin position="178"/>
        <end position="200"/>
    </location>
</feature>
<keyword evidence="1" id="KW-1133">Transmembrane helix</keyword>
<sequence>MIGISSVMFFIATFHMAINAYRMVEGYVDHAQGPGGASAYMSNLRSWHYILKDVLYATQENLGIGAAIYRCWVLWSYNLKIILFPSVLLIVNIGAVFMRTITLPVAGYMVCGLYHTVSSTGTNTVFSPLLTTWIKIFFSLTVASNIVTTSLTSYRIWNTHRQSAMYTGLEGDHRLKSVLRILVESAALQLVVQIFLLALYTSGINAQYIILESIASIGITFNALTIRIKLESMSTTEVHSDVEGATQTIGRMPTRRLQVHVELEHRVEDDLSVHSK</sequence>
<keyword evidence="1" id="KW-0812">Transmembrane</keyword>
<dbReference type="Proteomes" id="UP001163846">
    <property type="component" value="Unassembled WGS sequence"/>
</dbReference>
<dbReference type="EMBL" id="MU806064">
    <property type="protein sequence ID" value="KAJ3840773.1"/>
    <property type="molecule type" value="Genomic_DNA"/>
</dbReference>
<evidence type="ECO:0000313" key="3">
    <source>
        <dbReference type="Proteomes" id="UP001163846"/>
    </source>
</evidence>
<accession>A0AA38PD83</accession>
<keyword evidence="3" id="KW-1185">Reference proteome</keyword>
<reference evidence="2" key="1">
    <citation type="submission" date="2022-08" db="EMBL/GenBank/DDBJ databases">
        <authorList>
            <consortium name="DOE Joint Genome Institute"/>
            <person name="Min B."/>
            <person name="Riley R."/>
            <person name="Sierra-Patev S."/>
            <person name="Naranjo-Ortiz M."/>
            <person name="Looney B."/>
            <person name="Konkel Z."/>
            <person name="Slot J.C."/>
            <person name="Sakamoto Y."/>
            <person name="Steenwyk J.L."/>
            <person name="Rokas A."/>
            <person name="Carro J."/>
            <person name="Camarero S."/>
            <person name="Ferreira P."/>
            <person name="Molpeceres G."/>
            <person name="Ruiz-Duenas F.J."/>
            <person name="Serrano A."/>
            <person name="Henrissat B."/>
            <person name="Drula E."/>
            <person name="Hughes K.W."/>
            <person name="Mata J.L."/>
            <person name="Ishikawa N.K."/>
            <person name="Vargas-Isla R."/>
            <person name="Ushijima S."/>
            <person name="Smith C.A."/>
            <person name="Ahrendt S."/>
            <person name="Andreopoulos W."/>
            <person name="He G."/>
            <person name="Labutti K."/>
            <person name="Lipzen A."/>
            <person name="Ng V."/>
            <person name="Sandor L."/>
            <person name="Barry K."/>
            <person name="Martinez A.T."/>
            <person name="Xiao Y."/>
            <person name="Gibbons J.G."/>
            <person name="Terashima K."/>
            <person name="Hibbett D.S."/>
            <person name="Grigoriev I.V."/>
        </authorList>
    </citation>
    <scope>NUCLEOTIDE SEQUENCE</scope>
    <source>
        <strain evidence="2">TFB9207</strain>
    </source>
</reference>
<keyword evidence="1" id="KW-0472">Membrane</keyword>
<gene>
    <name evidence="2" type="ORF">F5878DRAFT_532953</name>
</gene>
<protein>
    <submittedName>
        <fullName evidence="2">Uncharacterized protein</fullName>
    </submittedName>
</protein>